<accession>D3KD03</accession>
<sequence>MNVLQSYKFLWHHHVNSIIIMMVLKIPTNCYLKLSRNEGIHLATYADLQLSVVTILTTVNVMTVCNIPVIK</sequence>
<protein>
    <submittedName>
        <fullName evidence="1">Uncharacterized protein</fullName>
    </submittedName>
</protein>
<dbReference type="EMBL" id="GU471225">
    <property type="protein sequence ID" value="ADC34231.1"/>
    <property type="molecule type" value="mRNA"/>
</dbReference>
<evidence type="ECO:0000313" key="1">
    <source>
        <dbReference type="EMBL" id="ADC34231.1"/>
    </source>
</evidence>
<reference evidence="1" key="1">
    <citation type="submission" date="2010-01" db="EMBL/GenBank/DDBJ databases">
        <title>Gene expression of Solenopsis invicta in response to bait feeding.</title>
        <authorList>
            <person name="Zhao L."/>
            <person name="Chen J."/>
            <person name="Jin X."/>
            <person name="Becnel J.J."/>
            <person name="Clark G.G."/>
            <person name="Linthicum K.J."/>
        </authorList>
    </citation>
    <scope>NUCLEOTIDE SEQUENCE</scope>
</reference>
<dbReference type="AlphaFoldDB" id="D3KD03"/>
<name>D3KD03_SOLIN</name>
<organism evidence="1">
    <name type="scientific">Solenopsis invicta</name>
    <name type="common">Red imported fire ant</name>
    <name type="synonym">Solenopsis wagneri</name>
    <dbReference type="NCBI Taxonomy" id="13686"/>
    <lineage>
        <taxon>Eukaryota</taxon>
        <taxon>Metazoa</taxon>
        <taxon>Ecdysozoa</taxon>
        <taxon>Arthropoda</taxon>
        <taxon>Hexapoda</taxon>
        <taxon>Insecta</taxon>
        <taxon>Pterygota</taxon>
        <taxon>Neoptera</taxon>
        <taxon>Endopterygota</taxon>
        <taxon>Hymenoptera</taxon>
        <taxon>Apocrita</taxon>
        <taxon>Aculeata</taxon>
        <taxon>Formicoidea</taxon>
        <taxon>Formicidae</taxon>
        <taxon>Myrmicinae</taxon>
        <taxon>Solenopsis</taxon>
    </lineage>
</organism>
<proteinExistence type="evidence at transcript level"/>